<reference evidence="2 3" key="1">
    <citation type="journal article" date="2000" name="DNA Res.">
        <title>Complete genome structure of the nitrogen-fixing symbiotic bacterium Mesorhizobium loti.</title>
        <authorList>
            <person name="Kaneko T."/>
            <person name="Nakamura Y."/>
            <person name="Sato S."/>
            <person name="Asamizu E."/>
            <person name="Kato T."/>
            <person name="Sasamoto S."/>
            <person name="Watanabe A."/>
            <person name="Idesawa K."/>
            <person name="Ishikawa A."/>
            <person name="Kawashima K."/>
            <person name="Kimura T."/>
            <person name="Kishida Y."/>
            <person name="Kiyokawa C."/>
            <person name="Kohara M."/>
            <person name="Matsumoto M."/>
            <person name="Matsuno A."/>
            <person name="Mochizuki Y."/>
            <person name="Nakayama S."/>
            <person name="Nakazaki N."/>
            <person name="Shimpo S."/>
            <person name="Sugimoto M."/>
            <person name="Takeuchi C."/>
            <person name="Yamada M."/>
            <person name="Tabata S."/>
        </authorList>
    </citation>
    <scope>NUCLEOTIDE SEQUENCE [LARGE SCALE GENOMIC DNA]</scope>
    <source>
        <strain evidence="3">LMG 29417 / CECT 9101 / MAFF 303099</strain>
    </source>
</reference>
<feature type="compositionally biased region" description="Low complexity" evidence="1">
    <location>
        <begin position="189"/>
        <end position="202"/>
    </location>
</feature>
<sequence length="287" mass="31151">MSANAKLVDPITGNSTLVRPIYSPGLLLRDDDLKQGVDYTRDLSRLLFRSLFGCGVVCGLEVTPAFSCGKLVINVGSGVALDCHGDPIEVPGPQSICIDPTCKKEVPSKLWLVLRRTEKHCAPRSAECSCDDEDSSTVCTREREGFEIRVLNDLPDCACGCTQAKPPTETDTPKAAETADEQSKRKKQAAAAQGSGAPSKAGETPSQDCRCADPTLECYQDHYCGKCGCESCDCEWVVLAVVMNAKPGENSTWRADHSVRRFVRPVLMRDPVAWRETHPDDAACKPT</sequence>
<dbReference type="EMBL" id="BA000012">
    <property type="protein sequence ID" value="BAB52834.1"/>
    <property type="molecule type" value="Genomic_DNA"/>
</dbReference>
<dbReference type="AlphaFoldDB" id="Q988W3"/>
<dbReference type="HOGENOM" id="CLU_969346_0_0_5"/>
<dbReference type="RefSeq" id="WP_010914147.1">
    <property type="nucleotide sequence ID" value="NC_002678.2"/>
</dbReference>
<dbReference type="KEGG" id="mlo:mlr6567"/>
<proteinExistence type="predicted"/>
<accession>Q988W3</accession>
<organism evidence="2 3">
    <name type="scientific">Mesorhizobium japonicum (strain LMG 29417 / CECT 9101 / MAFF 303099)</name>
    <name type="common">Mesorhizobium loti (strain MAFF 303099)</name>
    <dbReference type="NCBI Taxonomy" id="266835"/>
    <lineage>
        <taxon>Bacteria</taxon>
        <taxon>Pseudomonadati</taxon>
        <taxon>Pseudomonadota</taxon>
        <taxon>Alphaproteobacteria</taxon>
        <taxon>Hyphomicrobiales</taxon>
        <taxon>Phyllobacteriaceae</taxon>
        <taxon>Mesorhizobium</taxon>
    </lineage>
</organism>
<gene>
    <name evidence="2" type="ordered locus">mlr6567</name>
</gene>
<feature type="region of interest" description="Disordered" evidence="1">
    <location>
        <begin position="166"/>
        <end position="207"/>
    </location>
</feature>
<protein>
    <submittedName>
        <fullName evidence="2">Mlr6567 protein</fullName>
    </submittedName>
</protein>
<dbReference type="PATRIC" id="fig|266835.9.peg.5212"/>
<name>Q988W3_RHILO</name>
<dbReference type="Proteomes" id="UP000000552">
    <property type="component" value="Chromosome"/>
</dbReference>
<evidence type="ECO:0000313" key="2">
    <source>
        <dbReference type="EMBL" id="BAB52834.1"/>
    </source>
</evidence>
<evidence type="ECO:0000256" key="1">
    <source>
        <dbReference type="SAM" id="MobiDB-lite"/>
    </source>
</evidence>
<evidence type="ECO:0000313" key="3">
    <source>
        <dbReference type="Proteomes" id="UP000000552"/>
    </source>
</evidence>
<dbReference type="eggNOG" id="ENOG5033KER">
    <property type="taxonomic scope" value="Bacteria"/>
</dbReference>